<evidence type="ECO:0000313" key="3">
    <source>
        <dbReference type="Proteomes" id="UP001488838"/>
    </source>
</evidence>
<organism evidence="2 3">
    <name type="scientific">Myodes glareolus</name>
    <name type="common">Bank vole</name>
    <name type="synonym">Clethrionomys glareolus</name>
    <dbReference type="NCBI Taxonomy" id="447135"/>
    <lineage>
        <taxon>Eukaryota</taxon>
        <taxon>Metazoa</taxon>
        <taxon>Chordata</taxon>
        <taxon>Craniata</taxon>
        <taxon>Vertebrata</taxon>
        <taxon>Euteleostomi</taxon>
        <taxon>Mammalia</taxon>
        <taxon>Eutheria</taxon>
        <taxon>Euarchontoglires</taxon>
        <taxon>Glires</taxon>
        <taxon>Rodentia</taxon>
        <taxon>Myomorpha</taxon>
        <taxon>Muroidea</taxon>
        <taxon>Cricetidae</taxon>
        <taxon>Arvicolinae</taxon>
        <taxon>Myodes</taxon>
    </lineage>
</organism>
<dbReference type="EMBL" id="JBBHLL010000418">
    <property type="protein sequence ID" value="KAK7803457.1"/>
    <property type="molecule type" value="Genomic_DNA"/>
</dbReference>
<feature type="non-terminal residue" evidence="2">
    <location>
        <position position="1"/>
    </location>
</feature>
<name>A0AAW0HPP6_MYOGA</name>
<dbReference type="InterPro" id="IPR011993">
    <property type="entry name" value="PH-like_dom_sf"/>
</dbReference>
<evidence type="ECO:0008006" key="4">
    <source>
        <dbReference type="Google" id="ProtNLM"/>
    </source>
</evidence>
<reference evidence="2 3" key="1">
    <citation type="journal article" date="2023" name="bioRxiv">
        <title>Conserved and derived expression patterns and positive selection on dental genes reveal complex evolutionary context of ever-growing rodent molars.</title>
        <authorList>
            <person name="Calamari Z.T."/>
            <person name="Song A."/>
            <person name="Cohen E."/>
            <person name="Akter M."/>
            <person name="Roy R.D."/>
            <person name="Hallikas O."/>
            <person name="Christensen M.M."/>
            <person name="Li P."/>
            <person name="Marangoni P."/>
            <person name="Jernvall J."/>
            <person name="Klein O.D."/>
        </authorList>
    </citation>
    <scope>NUCLEOTIDE SEQUENCE [LARGE SCALE GENOMIC DNA]</scope>
    <source>
        <strain evidence="2">V071</strain>
    </source>
</reference>
<sequence length="270" mass="29618">EDRMVTDRGAADGNEDRSSLTEVPPPPLLSCPNLSLDQEDLWNREAQLCFALKLQCVNSDYWIGLDSAPATLEPEAGEGGSALESVCQGTWYEGKEEILQLRCHSVGHTLDSTSAAIQLATPCTPHQLPSSWPYPVLHISCHPVGHTLDSTSAAIQLPPLDSTSAAIQLPPLDLVITIIVPPLKLNYPEGEKSISSTVVLSWMPDLGQVVTLQKRNDLLKVEELKGMSLLVRAESYRSLLLESKINPNTAYQKQQDTSIVCQKLKIMIWL</sequence>
<dbReference type="AlphaFoldDB" id="A0AAW0HPP6"/>
<keyword evidence="3" id="KW-1185">Reference proteome</keyword>
<dbReference type="Proteomes" id="UP001488838">
    <property type="component" value="Unassembled WGS sequence"/>
</dbReference>
<evidence type="ECO:0000256" key="1">
    <source>
        <dbReference type="SAM" id="MobiDB-lite"/>
    </source>
</evidence>
<dbReference type="Gene3D" id="2.30.29.30">
    <property type="entry name" value="Pleckstrin-homology domain (PH domain)/Phosphotyrosine-binding domain (PTB)"/>
    <property type="match status" value="1"/>
</dbReference>
<protein>
    <recommendedName>
        <fullName evidence="4">Leptin receptor</fullName>
    </recommendedName>
</protein>
<comment type="caution">
    <text evidence="2">The sequence shown here is derived from an EMBL/GenBank/DDBJ whole genome shotgun (WGS) entry which is preliminary data.</text>
</comment>
<feature type="compositionally biased region" description="Basic and acidic residues" evidence="1">
    <location>
        <begin position="1"/>
        <end position="19"/>
    </location>
</feature>
<proteinExistence type="predicted"/>
<gene>
    <name evidence="2" type="ORF">U0070_011932</name>
</gene>
<feature type="region of interest" description="Disordered" evidence="1">
    <location>
        <begin position="1"/>
        <end position="26"/>
    </location>
</feature>
<accession>A0AAW0HPP6</accession>
<evidence type="ECO:0000313" key="2">
    <source>
        <dbReference type="EMBL" id="KAK7803457.1"/>
    </source>
</evidence>